<organism evidence="1">
    <name type="scientific">Anguilla anguilla</name>
    <name type="common">European freshwater eel</name>
    <name type="synonym">Muraena anguilla</name>
    <dbReference type="NCBI Taxonomy" id="7936"/>
    <lineage>
        <taxon>Eukaryota</taxon>
        <taxon>Metazoa</taxon>
        <taxon>Chordata</taxon>
        <taxon>Craniata</taxon>
        <taxon>Vertebrata</taxon>
        <taxon>Euteleostomi</taxon>
        <taxon>Actinopterygii</taxon>
        <taxon>Neopterygii</taxon>
        <taxon>Teleostei</taxon>
        <taxon>Anguilliformes</taxon>
        <taxon>Anguillidae</taxon>
        <taxon>Anguilla</taxon>
    </lineage>
</organism>
<reference evidence="1" key="2">
    <citation type="journal article" date="2015" name="Fish Shellfish Immunol.">
        <title>Early steps in the European eel (Anguilla anguilla)-Vibrio vulnificus interaction in the gills: Role of the RtxA13 toxin.</title>
        <authorList>
            <person name="Callol A."/>
            <person name="Pajuelo D."/>
            <person name="Ebbesson L."/>
            <person name="Teles M."/>
            <person name="MacKenzie S."/>
            <person name="Amaro C."/>
        </authorList>
    </citation>
    <scope>NUCLEOTIDE SEQUENCE</scope>
</reference>
<reference evidence="1" key="1">
    <citation type="submission" date="2014-11" db="EMBL/GenBank/DDBJ databases">
        <authorList>
            <person name="Amaro Gonzalez C."/>
        </authorList>
    </citation>
    <scope>NUCLEOTIDE SEQUENCE</scope>
</reference>
<protein>
    <submittedName>
        <fullName evidence="1">Uncharacterized protein</fullName>
    </submittedName>
</protein>
<sequence length="33" mass="3644">MMLIHVLRLNGFSMASACQSRTSTHPLTEQIIG</sequence>
<evidence type="ECO:0000313" key="1">
    <source>
        <dbReference type="EMBL" id="JAH70916.1"/>
    </source>
</evidence>
<accession>A0A0E9UYV1</accession>
<dbReference type="AlphaFoldDB" id="A0A0E9UYV1"/>
<name>A0A0E9UYV1_ANGAN</name>
<dbReference type="EMBL" id="GBXM01037661">
    <property type="protein sequence ID" value="JAH70916.1"/>
    <property type="molecule type" value="Transcribed_RNA"/>
</dbReference>
<proteinExistence type="predicted"/>